<protein>
    <submittedName>
        <fullName evidence="1">Uncharacterized protein</fullName>
    </submittedName>
</protein>
<reference evidence="1" key="1">
    <citation type="journal article" date="2017" name="Nature">
        <title>The sunflower genome provides insights into oil metabolism, flowering and Asterid evolution.</title>
        <authorList>
            <person name="Badouin H."/>
            <person name="Gouzy J."/>
            <person name="Grassa C.J."/>
            <person name="Murat F."/>
            <person name="Staton S.E."/>
            <person name="Cottret L."/>
            <person name="Lelandais-Briere C."/>
            <person name="Owens G.L."/>
            <person name="Carrere S."/>
            <person name="Mayjonade B."/>
            <person name="Legrand L."/>
            <person name="Gill N."/>
            <person name="Kane N.C."/>
            <person name="Bowers J.E."/>
            <person name="Hubner S."/>
            <person name="Bellec A."/>
            <person name="Berard A."/>
            <person name="Berges H."/>
            <person name="Blanchet N."/>
            <person name="Boniface M.C."/>
            <person name="Brunel D."/>
            <person name="Catrice O."/>
            <person name="Chaidir N."/>
            <person name="Claudel C."/>
            <person name="Donnadieu C."/>
            <person name="Faraut T."/>
            <person name="Fievet G."/>
            <person name="Helmstetter N."/>
            <person name="King M."/>
            <person name="Knapp S.J."/>
            <person name="Lai Z."/>
            <person name="Le Paslier M.C."/>
            <person name="Lippi Y."/>
            <person name="Lorenzon L."/>
            <person name="Mandel J.R."/>
            <person name="Marage G."/>
            <person name="Marchand G."/>
            <person name="Marquand E."/>
            <person name="Bret-Mestries E."/>
            <person name="Morien E."/>
            <person name="Nambeesan S."/>
            <person name="Nguyen T."/>
            <person name="Pegot-Espagnet P."/>
            <person name="Pouilly N."/>
            <person name="Raftis F."/>
            <person name="Sallet E."/>
            <person name="Schiex T."/>
            <person name="Thomas J."/>
            <person name="Vandecasteele C."/>
            <person name="Vares D."/>
            <person name="Vear F."/>
            <person name="Vautrin S."/>
            <person name="Crespi M."/>
            <person name="Mangin B."/>
            <person name="Burke J.M."/>
            <person name="Salse J."/>
            <person name="Munos S."/>
            <person name="Vincourt P."/>
            <person name="Rieseberg L.H."/>
            <person name="Langlade N.B."/>
        </authorList>
    </citation>
    <scope>NUCLEOTIDE SEQUENCE</scope>
    <source>
        <tissue evidence="1">Leaves</tissue>
    </source>
</reference>
<dbReference type="Proteomes" id="UP000215914">
    <property type="component" value="Unassembled WGS sequence"/>
</dbReference>
<evidence type="ECO:0000313" key="2">
    <source>
        <dbReference type="Proteomes" id="UP000215914"/>
    </source>
</evidence>
<evidence type="ECO:0000313" key="1">
    <source>
        <dbReference type="EMBL" id="KAF5816866.1"/>
    </source>
</evidence>
<keyword evidence="2" id="KW-1185">Reference proteome</keyword>
<sequence length="82" mass="9489">MDVRKSKSILLCIMYITLWTLWKERYGLVFRGLKRSADRAREDIISSLFNWINHRSKNVVWASCIQLAGGLLASANGYELKL</sequence>
<dbReference type="EMBL" id="MNCJ02000317">
    <property type="protein sequence ID" value="KAF5816866.1"/>
    <property type="molecule type" value="Genomic_DNA"/>
</dbReference>
<comment type="caution">
    <text evidence="1">The sequence shown here is derived from an EMBL/GenBank/DDBJ whole genome shotgun (WGS) entry which is preliminary data.</text>
</comment>
<proteinExistence type="predicted"/>
<dbReference type="AlphaFoldDB" id="A0A9K3JJQ4"/>
<gene>
    <name evidence="1" type="ORF">HanXRQr2_Chr02g0046341</name>
</gene>
<dbReference type="Gramene" id="mRNA:HanXRQr2_Chr02g0046341">
    <property type="protein sequence ID" value="CDS:HanXRQr2_Chr02g0046341.1"/>
    <property type="gene ID" value="HanXRQr2_Chr02g0046341"/>
</dbReference>
<reference evidence="1" key="2">
    <citation type="submission" date="2020-06" db="EMBL/GenBank/DDBJ databases">
        <title>Helianthus annuus Genome sequencing and assembly Release 2.</title>
        <authorList>
            <person name="Gouzy J."/>
            <person name="Langlade N."/>
            <person name="Munos S."/>
        </authorList>
    </citation>
    <scope>NUCLEOTIDE SEQUENCE</scope>
    <source>
        <tissue evidence="1">Leaves</tissue>
    </source>
</reference>
<accession>A0A9K3JJQ4</accession>
<organism evidence="1 2">
    <name type="scientific">Helianthus annuus</name>
    <name type="common">Common sunflower</name>
    <dbReference type="NCBI Taxonomy" id="4232"/>
    <lineage>
        <taxon>Eukaryota</taxon>
        <taxon>Viridiplantae</taxon>
        <taxon>Streptophyta</taxon>
        <taxon>Embryophyta</taxon>
        <taxon>Tracheophyta</taxon>
        <taxon>Spermatophyta</taxon>
        <taxon>Magnoliopsida</taxon>
        <taxon>eudicotyledons</taxon>
        <taxon>Gunneridae</taxon>
        <taxon>Pentapetalae</taxon>
        <taxon>asterids</taxon>
        <taxon>campanulids</taxon>
        <taxon>Asterales</taxon>
        <taxon>Asteraceae</taxon>
        <taxon>Asteroideae</taxon>
        <taxon>Heliantheae alliance</taxon>
        <taxon>Heliantheae</taxon>
        <taxon>Helianthus</taxon>
    </lineage>
</organism>
<name>A0A9K3JJQ4_HELAN</name>